<accession>A0AAD4U4K4</accession>
<dbReference type="GO" id="GO:0031982">
    <property type="term" value="C:vesicle"/>
    <property type="evidence" value="ECO:0007669"/>
    <property type="project" value="TreeGrafter"/>
</dbReference>
<dbReference type="GO" id="GO:0051879">
    <property type="term" value="F:Hsp90 protein binding"/>
    <property type="evidence" value="ECO:0007669"/>
    <property type="project" value="TreeGrafter"/>
</dbReference>
<dbReference type="InterPro" id="IPR019399">
    <property type="entry name" value="Parkin_co-regulated_protein"/>
</dbReference>
<sequence>MRATNSKQQIVCSNLPAVLLSGIWLLQSEGSAQSPWWITLPLVSVRLLGGPQPLPVHSCFCGRYRLSRNSSCEGSRMMLGEVGGGGGDEAETDPVRKSHFRRSLLSFPLGIPSAQEEFLVASQERVKFFPARALSNVRLPISTNSWKEFLVLFSQVEIEKLDYHHYLPLFFDGLCEMTFPYEFFARQGIHDMLEHGGNKILPVIPQLIIPIKNALNLRNRQVICVTLKVLQHLVVSAEMVGEALVPYYRQILPILNIFKNKNESILNPGRRLSGNSRPPRNLRGSRSDVENSVVLYLAFSPDVLANESLRSCASLPLMLRMLRQQDSCRRRADGSQSKTRAPAEQGVSVTHPNRANGVTAKQRGQRAGYGTPISPAGPGGFRGPG</sequence>
<keyword evidence="4" id="KW-1185">Reference proteome</keyword>
<evidence type="ECO:0008006" key="5">
    <source>
        <dbReference type="Google" id="ProtNLM"/>
    </source>
</evidence>
<proteinExistence type="predicted"/>
<evidence type="ECO:0000256" key="1">
    <source>
        <dbReference type="SAM" id="MobiDB-lite"/>
    </source>
</evidence>
<evidence type="ECO:0000256" key="2">
    <source>
        <dbReference type="SAM" id="SignalP"/>
    </source>
</evidence>
<organism evidence="3 4">
    <name type="scientific">Ovis ammon polii</name>
    <dbReference type="NCBI Taxonomy" id="230172"/>
    <lineage>
        <taxon>Eukaryota</taxon>
        <taxon>Metazoa</taxon>
        <taxon>Chordata</taxon>
        <taxon>Craniata</taxon>
        <taxon>Vertebrata</taxon>
        <taxon>Euteleostomi</taxon>
        <taxon>Mammalia</taxon>
        <taxon>Eutheria</taxon>
        <taxon>Laurasiatheria</taxon>
        <taxon>Artiodactyla</taxon>
        <taxon>Ruminantia</taxon>
        <taxon>Pecora</taxon>
        <taxon>Bovidae</taxon>
        <taxon>Caprinae</taxon>
        <taxon>Ovis</taxon>
    </lineage>
</organism>
<evidence type="ECO:0000313" key="3">
    <source>
        <dbReference type="EMBL" id="KAI4539091.1"/>
    </source>
</evidence>
<dbReference type="Pfam" id="PF10274">
    <property type="entry name" value="ParcG"/>
    <property type="match status" value="1"/>
</dbReference>
<dbReference type="GO" id="GO:0030544">
    <property type="term" value="F:Hsp70 protein binding"/>
    <property type="evidence" value="ECO:0007669"/>
    <property type="project" value="TreeGrafter"/>
</dbReference>
<comment type="caution">
    <text evidence="3">The sequence shown here is derived from an EMBL/GenBank/DDBJ whole genome shotgun (WGS) entry which is preliminary data.</text>
</comment>
<dbReference type="EMBL" id="JAKZEL010000011">
    <property type="protein sequence ID" value="KAI4539091.1"/>
    <property type="molecule type" value="Genomic_DNA"/>
</dbReference>
<gene>
    <name evidence="3" type="ORF">MG293_010483</name>
</gene>
<dbReference type="PANTHER" id="PTHR21207:SF2">
    <property type="entry name" value="PARKIN COREGULATED GENE PROTEIN"/>
    <property type="match status" value="1"/>
</dbReference>
<dbReference type="PANTHER" id="PTHR21207">
    <property type="entry name" value="PARKIN COREGULATED GENE PROTEIN PARK2 COREGULATED"/>
    <property type="match status" value="1"/>
</dbReference>
<dbReference type="GO" id="GO:0005829">
    <property type="term" value="C:cytosol"/>
    <property type="evidence" value="ECO:0007669"/>
    <property type="project" value="TreeGrafter"/>
</dbReference>
<feature type="chain" id="PRO_5041913828" description="Parkin coregulated" evidence="2">
    <location>
        <begin position="33"/>
        <end position="385"/>
    </location>
</feature>
<evidence type="ECO:0000313" key="4">
    <source>
        <dbReference type="Proteomes" id="UP001214576"/>
    </source>
</evidence>
<feature type="region of interest" description="Disordered" evidence="1">
    <location>
        <begin position="328"/>
        <end position="385"/>
    </location>
</feature>
<dbReference type="AlphaFoldDB" id="A0AAD4U4K4"/>
<keyword evidence="2" id="KW-0732">Signal</keyword>
<name>A0AAD4U4K4_OVIAM</name>
<dbReference type="Proteomes" id="UP001214576">
    <property type="component" value="Unassembled WGS sequence"/>
</dbReference>
<feature type="signal peptide" evidence="2">
    <location>
        <begin position="1"/>
        <end position="32"/>
    </location>
</feature>
<protein>
    <recommendedName>
        <fullName evidence="5">Parkin coregulated</fullName>
    </recommendedName>
</protein>
<dbReference type="GO" id="GO:0043005">
    <property type="term" value="C:neuron projection"/>
    <property type="evidence" value="ECO:0007669"/>
    <property type="project" value="TreeGrafter"/>
</dbReference>
<reference evidence="3" key="1">
    <citation type="submission" date="2022-03" db="EMBL/GenBank/DDBJ databases">
        <title>Genomic analyses of argali, domestic sheep and their hybrids provide insights into chromosomal evolution, heterosis and genetic basis of agronomic traits.</title>
        <authorList>
            <person name="Li M."/>
        </authorList>
    </citation>
    <scope>NUCLEOTIDE SEQUENCE</scope>
    <source>
        <strain evidence="3">CAU-MHL-2022a</strain>
        <tissue evidence="3">Skin</tissue>
    </source>
</reference>